<name>A0ABN7VL64_GIGMA</name>
<feature type="region of interest" description="Disordered" evidence="1">
    <location>
        <begin position="594"/>
        <end position="619"/>
    </location>
</feature>
<keyword evidence="3" id="KW-1185">Reference proteome</keyword>
<feature type="compositionally biased region" description="Low complexity" evidence="1">
    <location>
        <begin position="258"/>
        <end position="274"/>
    </location>
</feature>
<feature type="region of interest" description="Disordered" evidence="1">
    <location>
        <begin position="198"/>
        <end position="294"/>
    </location>
</feature>
<dbReference type="Proteomes" id="UP000789901">
    <property type="component" value="Unassembled WGS sequence"/>
</dbReference>
<feature type="non-terminal residue" evidence="2">
    <location>
        <position position="619"/>
    </location>
</feature>
<reference evidence="2 3" key="1">
    <citation type="submission" date="2021-06" db="EMBL/GenBank/DDBJ databases">
        <authorList>
            <person name="Kallberg Y."/>
            <person name="Tangrot J."/>
            <person name="Rosling A."/>
        </authorList>
    </citation>
    <scope>NUCLEOTIDE SEQUENCE [LARGE SCALE GENOMIC DNA]</scope>
    <source>
        <strain evidence="2 3">120-4 pot B 10/14</strain>
    </source>
</reference>
<evidence type="ECO:0000313" key="3">
    <source>
        <dbReference type="Proteomes" id="UP000789901"/>
    </source>
</evidence>
<feature type="compositionally biased region" description="Basic and acidic residues" evidence="1">
    <location>
        <begin position="198"/>
        <end position="209"/>
    </location>
</feature>
<feature type="compositionally biased region" description="Low complexity" evidence="1">
    <location>
        <begin position="594"/>
        <end position="604"/>
    </location>
</feature>
<dbReference type="InterPro" id="IPR039930">
    <property type="entry name" value="RALGAPB"/>
</dbReference>
<organism evidence="2 3">
    <name type="scientific">Gigaspora margarita</name>
    <dbReference type="NCBI Taxonomy" id="4874"/>
    <lineage>
        <taxon>Eukaryota</taxon>
        <taxon>Fungi</taxon>
        <taxon>Fungi incertae sedis</taxon>
        <taxon>Mucoromycota</taxon>
        <taxon>Glomeromycotina</taxon>
        <taxon>Glomeromycetes</taxon>
        <taxon>Diversisporales</taxon>
        <taxon>Gigasporaceae</taxon>
        <taxon>Gigaspora</taxon>
    </lineage>
</organism>
<evidence type="ECO:0000313" key="2">
    <source>
        <dbReference type="EMBL" id="CAG8779336.1"/>
    </source>
</evidence>
<comment type="caution">
    <text evidence="2">The sequence shown here is derived from an EMBL/GenBank/DDBJ whole genome shotgun (WGS) entry which is preliminary data.</text>
</comment>
<feature type="compositionally biased region" description="Polar residues" evidence="1">
    <location>
        <begin position="284"/>
        <end position="294"/>
    </location>
</feature>
<dbReference type="PANTHER" id="PTHR21344:SF1">
    <property type="entry name" value="RAL GTPASE-ACTIVATING PROTEIN SUBUNIT BETA"/>
    <property type="match status" value="1"/>
</dbReference>
<evidence type="ECO:0000256" key="1">
    <source>
        <dbReference type="SAM" id="MobiDB-lite"/>
    </source>
</evidence>
<accession>A0ABN7VL64</accession>
<feature type="compositionally biased region" description="Polar residues" evidence="1">
    <location>
        <begin position="606"/>
        <end position="619"/>
    </location>
</feature>
<sequence>MMLEGQPIDKPSSISSIETNNAIYIDSPSPDASIDQIGLEDEEFIIDDFNFSASSSTTPLNSPPPNFKSINLSTKLNKRSINLLDSILDNPSKKSRDYSESVARGYLCLAKLREWINDDGSYFPISVINLCNYLRVKMITNNAKSLDWNVNALCKYQKNVLNIQNWNDVRFHHDVKDLMNQIREKKIKDDNIKKEDDININIEKMKGKDATSSSESSSSPSPTPSLSDNRKKRHLTRSNSAYNDVNTNSESMKEKDATSSSELSSSPSPTPSLSDNRKKRRLTRSNSVYDHVNSSSNDQEIISNFDSANIAPFPFPQIQLPRIDLPYVIKYIPECNIINMFPIQKSLNEESEISQTISSTNSDSSQTTISEESMISLISTHDVVNVSTISIGIDEQKEIIQEDVNEPKSFKSRYERSLSILKSLYANHCDFHPGGCVLLPDDHHFVLNDSLYRHWALLCASGDDIVETDLPVADELDEFSKKSNVLAKFPLNVRKVLISEITQTLLQAHDPNLLSSITHVKWVMEAIGQGFALPLEDMSIITANSKELYSQWLFEPNSRPAAIRNAAGQQEEQEFWQIIFHHYSLLFQPRYQTTHHSNTSTPTTPGFPSNSNNNQIPTN</sequence>
<proteinExistence type="predicted"/>
<dbReference type="PANTHER" id="PTHR21344">
    <property type="entry name" value="RAL GTPASE-ACTIVATING PROTEIN SUBUNIT BETA"/>
    <property type="match status" value="1"/>
</dbReference>
<dbReference type="EMBL" id="CAJVQB010016317">
    <property type="protein sequence ID" value="CAG8779336.1"/>
    <property type="molecule type" value="Genomic_DNA"/>
</dbReference>
<feature type="compositionally biased region" description="Polar residues" evidence="1">
    <location>
        <begin position="237"/>
        <end position="250"/>
    </location>
</feature>
<feature type="compositionally biased region" description="Low complexity" evidence="1">
    <location>
        <begin position="212"/>
        <end position="227"/>
    </location>
</feature>
<gene>
    <name evidence="2" type="ORF">GMARGA_LOCUS19504</name>
</gene>
<protein>
    <submittedName>
        <fullName evidence="2">41996_t:CDS:1</fullName>
    </submittedName>
</protein>